<evidence type="ECO:0000256" key="4">
    <source>
        <dbReference type="ARBA" id="ARBA00023172"/>
    </source>
</evidence>
<evidence type="ECO:0000256" key="2">
    <source>
        <dbReference type="ARBA" id="ARBA00022908"/>
    </source>
</evidence>
<dbReference type="Gene3D" id="1.10.150.130">
    <property type="match status" value="1"/>
</dbReference>
<organism evidence="6 7">
    <name type="scientific">Sphingopyxis terrae subsp. terrae NBRC 15098</name>
    <dbReference type="NCBI Taxonomy" id="1219058"/>
    <lineage>
        <taxon>Bacteria</taxon>
        <taxon>Pseudomonadati</taxon>
        <taxon>Pseudomonadota</taxon>
        <taxon>Alphaproteobacteria</taxon>
        <taxon>Sphingomonadales</taxon>
        <taxon>Sphingomonadaceae</taxon>
        <taxon>Sphingopyxis</taxon>
    </lineage>
</organism>
<dbReference type="InterPro" id="IPR002104">
    <property type="entry name" value="Integrase_catalytic"/>
</dbReference>
<evidence type="ECO:0000313" key="7">
    <source>
        <dbReference type="Proteomes" id="UP000076234"/>
    </source>
</evidence>
<dbReference type="PANTHER" id="PTHR30349">
    <property type="entry name" value="PHAGE INTEGRASE-RELATED"/>
    <property type="match status" value="1"/>
</dbReference>
<keyword evidence="2" id="KW-0229">DNA integration</keyword>
<dbReference type="PANTHER" id="PTHR30349:SF41">
    <property type="entry name" value="INTEGRASE_RECOMBINASE PROTEIN MJ0367-RELATED"/>
    <property type="match status" value="1"/>
</dbReference>
<dbReference type="KEGG" id="ster:AOA14_06280"/>
<dbReference type="GO" id="GO:0015074">
    <property type="term" value="P:DNA integration"/>
    <property type="evidence" value="ECO:0007669"/>
    <property type="project" value="UniProtKB-KW"/>
</dbReference>
<dbReference type="AlphaFoldDB" id="A0A142VWW0"/>
<feature type="domain" description="Tyr recombinase" evidence="5">
    <location>
        <begin position="144"/>
        <end position="359"/>
    </location>
</feature>
<evidence type="ECO:0000313" key="6">
    <source>
        <dbReference type="EMBL" id="AMU94212.1"/>
    </source>
</evidence>
<comment type="similarity">
    <text evidence="1">Belongs to the 'phage' integrase family.</text>
</comment>
<keyword evidence="4" id="KW-0233">DNA recombination</keyword>
<name>A0A142VWW0_9SPHN</name>
<gene>
    <name evidence="6" type="ORF">AOA14_06280</name>
</gene>
<evidence type="ECO:0000259" key="5">
    <source>
        <dbReference type="PROSITE" id="PS51898"/>
    </source>
</evidence>
<protein>
    <recommendedName>
        <fullName evidence="5">Tyr recombinase domain-containing protein</fullName>
    </recommendedName>
</protein>
<dbReference type="InterPro" id="IPR010998">
    <property type="entry name" value="Integrase_recombinase_N"/>
</dbReference>
<dbReference type="InterPro" id="IPR013762">
    <property type="entry name" value="Integrase-like_cat_sf"/>
</dbReference>
<dbReference type="Gene3D" id="1.10.443.10">
    <property type="entry name" value="Intergrase catalytic core"/>
    <property type="match status" value="1"/>
</dbReference>
<dbReference type="Proteomes" id="UP000076234">
    <property type="component" value="Chromosome"/>
</dbReference>
<dbReference type="STRING" id="1219058.AOA14_06280"/>
<dbReference type="EMBL" id="CP013342">
    <property type="protein sequence ID" value="AMU94212.1"/>
    <property type="molecule type" value="Genomic_DNA"/>
</dbReference>
<dbReference type="InterPro" id="IPR050090">
    <property type="entry name" value="Tyrosine_recombinase_XerCD"/>
</dbReference>
<evidence type="ECO:0000256" key="3">
    <source>
        <dbReference type="ARBA" id="ARBA00023125"/>
    </source>
</evidence>
<dbReference type="PROSITE" id="PS51898">
    <property type="entry name" value="TYR_RECOMBINASE"/>
    <property type="match status" value="1"/>
</dbReference>
<dbReference type="CDD" id="cd01184">
    <property type="entry name" value="INT_C_like_1"/>
    <property type="match status" value="1"/>
</dbReference>
<evidence type="ECO:0000256" key="1">
    <source>
        <dbReference type="ARBA" id="ARBA00008857"/>
    </source>
</evidence>
<reference evidence="6 7" key="2">
    <citation type="journal article" date="2016" name="Genome Announc.">
        <title>Complete Genome Sequence of Sphingopyxis terrae Strain 203-1 (NBRC 111660), a Polyethylene Glycol Degrader.</title>
        <authorList>
            <person name="Ohtsubo Y."/>
            <person name="Nonoyama S."/>
            <person name="Nagata Y."/>
            <person name="Numata M."/>
            <person name="Tsuchikane K."/>
            <person name="Hosoyama A."/>
            <person name="Yamazoe A."/>
            <person name="Tsuda M."/>
            <person name="Fujita N."/>
            <person name="Kawai F."/>
        </authorList>
    </citation>
    <scope>NUCLEOTIDE SEQUENCE [LARGE SCALE GENOMIC DNA]</scope>
    <source>
        <strain evidence="6 7">203-1</strain>
    </source>
</reference>
<accession>A0A142VWW0</accession>
<reference evidence="7" key="1">
    <citation type="submission" date="2015-11" db="EMBL/GenBank/DDBJ databases">
        <title>Complete genome sequence of a polyethylene glycol-degrading strain Sphingopyxis terrae strain 203-1 (NBRC 15098).</title>
        <authorList>
            <person name="Yoshiyuki O."/>
            <person name="Shouta N."/>
            <person name="Nagata Y."/>
            <person name="Numata M."/>
            <person name="Tsuchikane K."/>
            <person name="Hosoyama A."/>
            <person name="Yamazoe A."/>
            <person name="Tsuda M."/>
            <person name="Fujita N."/>
            <person name="Kawai F."/>
        </authorList>
    </citation>
    <scope>NUCLEOTIDE SEQUENCE [LARGE SCALE GENOMIC DNA]</scope>
    <source>
        <strain evidence="7">203-1</strain>
    </source>
</reference>
<dbReference type="SUPFAM" id="SSF56349">
    <property type="entry name" value="DNA breaking-rejoining enzymes"/>
    <property type="match status" value="1"/>
</dbReference>
<keyword evidence="3" id="KW-0238">DNA-binding</keyword>
<dbReference type="InterPro" id="IPR011010">
    <property type="entry name" value="DNA_brk_join_enz"/>
</dbReference>
<proteinExistence type="inferred from homology"/>
<dbReference type="GO" id="GO:0003677">
    <property type="term" value="F:DNA binding"/>
    <property type="evidence" value="ECO:0007669"/>
    <property type="project" value="UniProtKB-KW"/>
</dbReference>
<dbReference type="GO" id="GO:0006310">
    <property type="term" value="P:DNA recombination"/>
    <property type="evidence" value="ECO:0007669"/>
    <property type="project" value="UniProtKB-KW"/>
</dbReference>
<sequence>MSSHETKPARTRSISEVYDQFIADPKHNWSKRTAVAHVTTRKWVVEVFGGDTPITDISREGCREFVDLLRSMPQHADKRFPNMSIREAVSAAKKQNERRLINTANLNAYVNRFGGVMNWALDEGYIERNPVRGLKLRDPVRKRDKRHPFSTDQLRAIFSAPIFTGCRNDEYHYAVVGDQRPRRARFWVPLIALFSGLRLNEICQLEVADIQHIEGVHCLRVMAGLSDAGQQKRVKTAASERIVPIHNELIRFGFLAFVEAQRLHGEVSLFPELPLGHLGYRSTSFSRWFSRFLVTAEASAPLTCFHSFRHNFRDGLRDAKVGRDLALILGGWTTEGSGSVVADIYGNGYRASALAEALNAVRFPTIDFSHLYAV</sequence>